<evidence type="ECO:0000313" key="2">
    <source>
        <dbReference type="EMBL" id="KAF2022229.1"/>
    </source>
</evidence>
<dbReference type="GO" id="GO:0016491">
    <property type="term" value="F:oxidoreductase activity"/>
    <property type="evidence" value="ECO:0007669"/>
    <property type="project" value="UniProtKB-KW"/>
</dbReference>
<dbReference type="Pfam" id="PF00106">
    <property type="entry name" value="adh_short"/>
    <property type="match status" value="1"/>
</dbReference>
<dbReference type="Proteomes" id="UP000799778">
    <property type="component" value="Unassembled WGS sequence"/>
</dbReference>
<evidence type="ECO:0000313" key="3">
    <source>
        <dbReference type="Proteomes" id="UP000799778"/>
    </source>
</evidence>
<dbReference type="GeneID" id="54287219"/>
<sequence>MVALDAVRAHNSSLKSLAPGLVAVFVGGTSGIGFSTAREFVRNTQSPHVYLIGRNQNEATRISEELRTINTTSKIDFIKSDVSLLKSVDDACKEIKEKEQKVNLLFMTAGYLTTKGRDETIEGLDKKFSLHYYARMRFIDQLSPLLTAAANDANPNARMSSVLSVLSPQAGRWFLSVDFDDLSLKNNFTIRNCATHAAIMNNFAIEHFAKAYPKTTFVHAAPGGVHTNATRDMGTFTKALIGAASVFLKPFMTDLTESGERHLYAATAPQFAPRSMMNTADNQAIGGDGVRGSGAYQLNWNSEVYDEQPKYTEMRNDGAEQKIWDHTSGVFRAICEGEGKY</sequence>
<dbReference type="AlphaFoldDB" id="A0A6A5YA57"/>
<dbReference type="RefSeq" id="XP_033390568.1">
    <property type="nucleotide sequence ID" value="XM_033529822.1"/>
</dbReference>
<evidence type="ECO:0000256" key="1">
    <source>
        <dbReference type="ARBA" id="ARBA00023002"/>
    </source>
</evidence>
<proteinExistence type="predicted"/>
<keyword evidence="1" id="KW-0560">Oxidoreductase</keyword>
<keyword evidence="3" id="KW-1185">Reference proteome</keyword>
<dbReference type="InterPro" id="IPR052228">
    <property type="entry name" value="Sec_Metab_Biosynth_Oxidored"/>
</dbReference>
<dbReference type="PANTHER" id="PTHR47534">
    <property type="entry name" value="YALI0E05731P"/>
    <property type="match status" value="1"/>
</dbReference>
<dbReference type="Gene3D" id="3.40.50.720">
    <property type="entry name" value="NAD(P)-binding Rossmann-like Domain"/>
    <property type="match status" value="1"/>
</dbReference>
<dbReference type="InterPro" id="IPR036291">
    <property type="entry name" value="NAD(P)-bd_dom_sf"/>
</dbReference>
<gene>
    <name evidence="2" type="ORF">BU24DRAFT_430615</name>
</gene>
<dbReference type="InterPro" id="IPR002347">
    <property type="entry name" value="SDR_fam"/>
</dbReference>
<dbReference type="PANTHER" id="PTHR47534:SF2">
    <property type="entry name" value="KETOREDUCTASE (KR) DOMAIN-CONTAINING PROTEIN-RELATED"/>
    <property type="match status" value="1"/>
</dbReference>
<dbReference type="EMBL" id="ML978066">
    <property type="protein sequence ID" value="KAF2022229.1"/>
    <property type="molecule type" value="Genomic_DNA"/>
</dbReference>
<dbReference type="OrthoDB" id="2898509at2759"/>
<dbReference type="SUPFAM" id="SSF51735">
    <property type="entry name" value="NAD(P)-binding Rossmann-fold domains"/>
    <property type="match status" value="1"/>
</dbReference>
<name>A0A6A5YA57_9PLEO</name>
<protein>
    <submittedName>
        <fullName evidence="2">NAD(P)-binding protein</fullName>
    </submittedName>
</protein>
<reference evidence="2" key="1">
    <citation type="journal article" date="2020" name="Stud. Mycol.">
        <title>101 Dothideomycetes genomes: a test case for predicting lifestyles and emergence of pathogens.</title>
        <authorList>
            <person name="Haridas S."/>
            <person name="Albert R."/>
            <person name="Binder M."/>
            <person name="Bloem J."/>
            <person name="Labutti K."/>
            <person name="Salamov A."/>
            <person name="Andreopoulos B."/>
            <person name="Baker S."/>
            <person name="Barry K."/>
            <person name="Bills G."/>
            <person name="Bluhm B."/>
            <person name="Cannon C."/>
            <person name="Castanera R."/>
            <person name="Culley D."/>
            <person name="Daum C."/>
            <person name="Ezra D."/>
            <person name="Gonzalez J."/>
            <person name="Henrissat B."/>
            <person name="Kuo A."/>
            <person name="Liang C."/>
            <person name="Lipzen A."/>
            <person name="Lutzoni F."/>
            <person name="Magnuson J."/>
            <person name="Mondo S."/>
            <person name="Nolan M."/>
            <person name="Ohm R."/>
            <person name="Pangilinan J."/>
            <person name="Park H.-J."/>
            <person name="Ramirez L."/>
            <person name="Alfaro M."/>
            <person name="Sun H."/>
            <person name="Tritt A."/>
            <person name="Yoshinaga Y."/>
            <person name="Zwiers L.-H."/>
            <person name="Turgeon B."/>
            <person name="Goodwin S."/>
            <person name="Spatafora J."/>
            <person name="Crous P."/>
            <person name="Grigoriev I."/>
        </authorList>
    </citation>
    <scope>NUCLEOTIDE SEQUENCE</scope>
    <source>
        <strain evidence="2">CBS 175.79</strain>
    </source>
</reference>
<accession>A0A6A5YA57</accession>
<organism evidence="2 3">
    <name type="scientific">Aaosphaeria arxii CBS 175.79</name>
    <dbReference type="NCBI Taxonomy" id="1450172"/>
    <lineage>
        <taxon>Eukaryota</taxon>
        <taxon>Fungi</taxon>
        <taxon>Dikarya</taxon>
        <taxon>Ascomycota</taxon>
        <taxon>Pezizomycotina</taxon>
        <taxon>Dothideomycetes</taxon>
        <taxon>Pleosporomycetidae</taxon>
        <taxon>Pleosporales</taxon>
        <taxon>Pleosporales incertae sedis</taxon>
        <taxon>Aaosphaeria</taxon>
    </lineage>
</organism>